<dbReference type="AlphaFoldDB" id="A0A0U1LJU2"/>
<sequence length="357" mass="38980">MVSSISPLNTYKAPASTLSQKPVHIAGILTTVFGLDELPDGTSEVVVLWLMHPRLDTKEDMAGVATTIVDHWNRTPANKRRGLIAVAFDARNHGTRLVDALSNETWRTGNEKHAQDMFSVYTSTARDVSLLIDYLPGYIFPTAERTISTHFVLGVSLGGHAAWNCLVHEPRITAGVVVVGMPDYVNLMTDRARLSKLSSWTKSDPPGANFLGSQHFPASLLETVSKYDPAAFLFGNLAGNGPTKAASLPDPSSPAEKEQIRPRLNQLRGKRILTLSGIADKLVPHRTSDPFLSWLKRAVAPDGWFGDGCVHLEDLRFEGAAHDFTPTMMNEVLRFVDESMSALDAPTNAGTVREAKI</sequence>
<dbReference type="STRING" id="28573.A0A0U1LJU2"/>
<protein>
    <recommendedName>
        <fullName evidence="3">AB hydrolase-1 domain-containing protein</fullName>
    </recommendedName>
</protein>
<evidence type="ECO:0008006" key="3">
    <source>
        <dbReference type="Google" id="ProtNLM"/>
    </source>
</evidence>
<dbReference type="EMBL" id="CVMT01000001">
    <property type="protein sequence ID" value="CRG83284.1"/>
    <property type="molecule type" value="Genomic_DNA"/>
</dbReference>
<reference evidence="1 2" key="1">
    <citation type="submission" date="2015-04" db="EMBL/GenBank/DDBJ databases">
        <authorList>
            <person name="Syromyatnikov M.Y."/>
            <person name="Popov V.N."/>
        </authorList>
    </citation>
    <scope>NUCLEOTIDE SEQUENCE [LARGE SCALE GENOMIC DNA]</scope>
    <source>
        <strain evidence="1">WF-38-12</strain>
    </source>
</reference>
<dbReference type="Proteomes" id="UP000054383">
    <property type="component" value="Unassembled WGS sequence"/>
</dbReference>
<dbReference type="PANTHER" id="PTHR47381">
    <property type="entry name" value="ALPHA/BETA-HYDROLASES SUPERFAMILY PROTEIN"/>
    <property type="match status" value="1"/>
</dbReference>
<name>A0A0U1LJU2_TALIS</name>
<organism evidence="1 2">
    <name type="scientific">Talaromyces islandicus</name>
    <name type="common">Penicillium islandicum</name>
    <dbReference type="NCBI Taxonomy" id="28573"/>
    <lineage>
        <taxon>Eukaryota</taxon>
        <taxon>Fungi</taxon>
        <taxon>Dikarya</taxon>
        <taxon>Ascomycota</taxon>
        <taxon>Pezizomycotina</taxon>
        <taxon>Eurotiomycetes</taxon>
        <taxon>Eurotiomycetidae</taxon>
        <taxon>Eurotiales</taxon>
        <taxon>Trichocomaceae</taxon>
        <taxon>Talaromyces</taxon>
        <taxon>Talaromyces sect. Islandici</taxon>
    </lineage>
</organism>
<evidence type="ECO:0000313" key="1">
    <source>
        <dbReference type="EMBL" id="CRG83284.1"/>
    </source>
</evidence>
<dbReference type="Gene3D" id="3.40.50.1820">
    <property type="entry name" value="alpha/beta hydrolase"/>
    <property type="match status" value="1"/>
</dbReference>
<dbReference type="OMA" id="APVTCLW"/>
<gene>
    <name evidence="1" type="ORF">PISL3812_00635</name>
</gene>
<evidence type="ECO:0000313" key="2">
    <source>
        <dbReference type="Proteomes" id="UP000054383"/>
    </source>
</evidence>
<dbReference type="InterPro" id="IPR029058">
    <property type="entry name" value="AB_hydrolase_fold"/>
</dbReference>
<keyword evidence="2" id="KW-1185">Reference proteome</keyword>
<dbReference type="SUPFAM" id="SSF53474">
    <property type="entry name" value="alpha/beta-Hydrolases"/>
    <property type="match status" value="1"/>
</dbReference>
<dbReference type="OrthoDB" id="2152248at2759"/>
<proteinExistence type="predicted"/>
<dbReference type="PANTHER" id="PTHR47381:SF3">
    <property type="entry name" value="ALPHA_BETA-HYDROLASES SUPERFAMILY PROTEIN"/>
    <property type="match status" value="1"/>
</dbReference>
<accession>A0A0U1LJU2</accession>